<protein>
    <submittedName>
        <fullName evidence="1">Uncharacterized protein</fullName>
    </submittedName>
</protein>
<keyword evidence="2" id="KW-1185">Reference proteome</keyword>
<sequence length="69" mass="7704">MDPRCPDCGVSLERSTPMTALDREKIKLRTDEPRKGILGSLGAKETVDVFGYICPECGLVRWYADVDDN</sequence>
<name>A0A1H6USA4_9EURY</name>
<gene>
    <name evidence="1" type="ORF">SAMN05444271_11180</name>
</gene>
<dbReference type="GeneID" id="35001383"/>
<proteinExistence type="predicted"/>
<dbReference type="STRING" id="1073996.SAMN05444271_11180"/>
<dbReference type="Proteomes" id="UP000198888">
    <property type="component" value="Unassembled WGS sequence"/>
</dbReference>
<evidence type="ECO:0000313" key="2">
    <source>
        <dbReference type="Proteomes" id="UP000198888"/>
    </source>
</evidence>
<dbReference type="EMBL" id="FNYR01000011">
    <property type="protein sequence ID" value="SEI91160.1"/>
    <property type="molecule type" value="Genomic_DNA"/>
</dbReference>
<dbReference type="KEGG" id="hae:halTADL_0565"/>
<dbReference type="OrthoDB" id="103460at2157"/>
<dbReference type="RefSeq" id="WP_089672583.1">
    <property type="nucleotide sequence ID" value="NZ_CP024845.1"/>
</dbReference>
<dbReference type="AlphaFoldDB" id="A0A1H6USA4"/>
<evidence type="ECO:0000313" key="1">
    <source>
        <dbReference type="EMBL" id="SEI91160.1"/>
    </source>
</evidence>
<reference evidence="1 2" key="1">
    <citation type="submission" date="2016-10" db="EMBL/GenBank/DDBJ databases">
        <authorList>
            <person name="de Groot N.N."/>
        </authorList>
    </citation>
    <scope>NUCLEOTIDE SEQUENCE [LARGE SCALE GENOMIC DNA]</scope>
    <source>
        <strain evidence="1 2">DSM 22187</strain>
    </source>
</reference>
<accession>A0A2H4PZ45</accession>
<accession>A0A1H6USA4</accession>
<organism evidence="1 2">
    <name type="scientific">Halohasta litchfieldiae</name>
    <dbReference type="NCBI Taxonomy" id="1073996"/>
    <lineage>
        <taxon>Archaea</taxon>
        <taxon>Methanobacteriati</taxon>
        <taxon>Methanobacteriota</taxon>
        <taxon>Stenosarchaea group</taxon>
        <taxon>Halobacteria</taxon>
        <taxon>Halobacteriales</taxon>
        <taxon>Haloferacaceae</taxon>
        <taxon>Halohasta</taxon>
    </lineage>
</organism>